<dbReference type="AlphaFoldDB" id="A0A392NI01"/>
<dbReference type="Proteomes" id="UP000265520">
    <property type="component" value="Unassembled WGS sequence"/>
</dbReference>
<feature type="region of interest" description="Disordered" evidence="1">
    <location>
        <begin position="72"/>
        <end position="181"/>
    </location>
</feature>
<accession>A0A392NI01</accession>
<proteinExistence type="predicted"/>
<evidence type="ECO:0000256" key="1">
    <source>
        <dbReference type="SAM" id="MobiDB-lite"/>
    </source>
</evidence>
<protein>
    <submittedName>
        <fullName evidence="2">Uncharacterized protein</fullName>
    </submittedName>
</protein>
<name>A0A392NI01_9FABA</name>
<feature type="compositionally biased region" description="Basic residues" evidence="1">
    <location>
        <begin position="26"/>
        <end position="35"/>
    </location>
</feature>
<feature type="compositionally biased region" description="Basic residues" evidence="1">
    <location>
        <begin position="91"/>
        <end position="107"/>
    </location>
</feature>
<feature type="compositionally biased region" description="Polar residues" evidence="1">
    <location>
        <begin position="171"/>
        <end position="181"/>
    </location>
</feature>
<sequence>MLSEILRPPKRLFRAKQTNAAANRSRNPKRQRRSFLKTDPVAHTDPVEYHNNNNHRRKPEWQLTATHEPCIKSPQPVTGGAGNITTPKGVLRLRRRKWLQTHRRGRRRPELEAKQPPTTKMDPTPTKPYLASGEPEERRRRRFKRDGRKDTGKGEAKSNRRTRKQWCGGRSQRTTTPKGYI</sequence>
<dbReference type="EMBL" id="LXQA010040346">
    <property type="protein sequence ID" value="MCH99450.1"/>
    <property type="molecule type" value="Genomic_DNA"/>
</dbReference>
<reference evidence="2 3" key="1">
    <citation type="journal article" date="2018" name="Front. Plant Sci.">
        <title>Red Clover (Trifolium pratense) and Zigzag Clover (T. medium) - A Picture of Genomic Similarities and Differences.</title>
        <authorList>
            <person name="Dluhosova J."/>
            <person name="Istvanek J."/>
            <person name="Nedelnik J."/>
            <person name="Repkova J."/>
        </authorList>
    </citation>
    <scope>NUCLEOTIDE SEQUENCE [LARGE SCALE GENOMIC DNA]</scope>
    <source>
        <strain evidence="3">cv. 10/8</strain>
        <tissue evidence="2">Leaf</tissue>
    </source>
</reference>
<keyword evidence="3" id="KW-1185">Reference proteome</keyword>
<evidence type="ECO:0000313" key="3">
    <source>
        <dbReference type="Proteomes" id="UP000265520"/>
    </source>
</evidence>
<feature type="region of interest" description="Disordered" evidence="1">
    <location>
        <begin position="1"/>
        <end position="56"/>
    </location>
</feature>
<comment type="caution">
    <text evidence="2">The sequence shown here is derived from an EMBL/GenBank/DDBJ whole genome shotgun (WGS) entry which is preliminary data.</text>
</comment>
<feature type="compositionally biased region" description="Basic and acidic residues" evidence="1">
    <location>
        <begin position="147"/>
        <end position="158"/>
    </location>
</feature>
<organism evidence="2 3">
    <name type="scientific">Trifolium medium</name>
    <dbReference type="NCBI Taxonomy" id="97028"/>
    <lineage>
        <taxon>Eukaryota</taxon>
        <taxon>Viridiplantae</taxon>
        <taxon>Streptophyta</taxon>
        <taxon>Embryophyta</taxon>
        <taxon>Tracheophyta</taxon>
        <taxon>Spermatophyta</taxon>
        <taxon>Magnoliopsida</taxon>
        <taxon>eudicotyledons</taxon>
        <taxon>Gunneridae</taxon>
        <taxon>Pentapetalae</taxon>
        <taxon>rosids</taxon>
        <taxon>fabids</taxon>
        <taxon>Fabales</taxon>
        <taxon>Fabaceae</taxon>
        <taxon>Papilionoideae</taxon>
        <taxon>50 kb inversion clade</taxon>
        <taxon>NPAAA clade</taxon>
        <taxon>Hologalegina</taxon>
        <taxon>IRL clade</taxon>
        <taxon>Trifolieae</taxon>
        <taxon>Trifolium</taxon>
    </lineage>
</organism>
<evidence type="ECO:0000313" key="2">
    <source>
        <dbReference type="EMBL" id="MCH99450.1"/>
    </source>
</evidence>
<feature type="compositionally biased region" description="Polar residues" evidence="1">
    <location>
        <begin position="16"/>
        <end position="25"/>
    </location>
</feature>
<feature type="compositionally biased region" description="Low complexity" evidence="1">
    <location>
        <begin position="114"/>
        <end position="128"/>
    </location>
</feature>